<feature type="compositionally biased region" description="Polar residues" evidence="2">
    <location>
        <begin position="447"/>
        <end position="457"/>
    </location>
</feature>
<feature type="region of interest" description="Disordered" evidence="2">
    <location>
        <begin position="316"/>
        <end position="336"/>
    </location>
</feature>
<evidence type="ECO:0000313" key="4">
    <source>
        <dbReference type="EMBL" id="KAJ9668242.1"/>
    </source>
</evidence>
<dbReference type="Proteomes" id="UP001172684">
    <property type="component" value="Unassembled WGS sequence"/>
</dbReference>
<dbReference type="SUPFAM" id="SSF56059">
    <property type="entry name" value="Glutathione synthetase ATP-binding domain-like"/>
    <property type="match status" value="1"/>
</dbReference>
<evidence type="ECO:0000256" key="2">
    <source>
        <dbReference type="SAM" id="MobiDB-lite"/>
    </source>
</evidence>
<keyword evidence="1" id="KW-0067">ATP-binding</keyword>
<evidence type="ECO:0000313" key="5">
    <source>
        <dbReference type="Proteomes" id="UP001172684"/>
    </source>
</evidence>
<dbReference type="EMBL" id="JAPDRL010000008">
    <property type="protein sequence ID" value="KAJ9668242.1"/>
    <property type="molecule type" value="Genomic_DNA"/>
</dbReference>
<dbReference type="Gene3D" id="3.30.470.20">
    <property type="entry name" value="ATP-grasp fold, B domain"/>
    <property type="match status" value="1"/>
</dbReference>
<name>A0ABQ9P7A8_9PEZI</name>
<keyword evidence="5" id="KW-1185">Reference proteome</keyword>
<evidence type="ECO:0000256" key="1">
    <source>
        <dbReference type="PROSITE-ProRule" id="PRU00409"/>
    </source>
</evidence>
<feature type="region of interest" description="Disordered" evidence="2">
    <location>
        <begin position="424"/>
        <end position="482"/>
    </location>
</feature>
<dbReference type="InterPro" id="IPR011761">
    <property type="entry name" value="ATP-grasp"/>
</dbReference>
<gene>
    <name evidence="4" type="ORF">H2201_001672</name>
</gene>
<dbReference type="Gene3D" id="3.40.50.20">
    <property type="match status" value="1"/>
</dbReference>
<dbReference type="Pfam" id="PF02655">
    <property type="entry name" value="ATP-grasp_3"/>
    <property type="match status" value="1"/>
</dbReference>
<comment type="caution">
    <text evidence="4">The sequence shown here is derived from an EMBL/GenBank/DDBJ whole genome shotgun (WGS) entry which is preliminary data.</text>
</comment>
<evidence type="ECO:0000259" key="3">
    <source>
        <dbReference type="PROSITE" id="PS50975"/>
    </source>
</evidence>
<dbReference type="PROSITE" id="PS50975">
    <property type="entry name" value="ATP_GRASP"/>
    <property type="match status" value="1"/>
</dbReference>
<sequence length="482" mass="55443">MVCGIPGTRRSRNLNERYLDQPRYNILLTNGRFPVSLDLARQLYWGGHYIHCVDPMEYHVCKFSVAVKKSRQVPAPIEDAQGYINGVRKVVDEWKIDLIIPVHEEIFYLAECGDEEILKRLLAPPWEVLVRLHNKWEFSKMMRRFGLDVPEAHLCKSKEDIKNLDLSREWAVKPVFGRASGNVYHLKPGKDVPEDIDVSEKNHYIAQEWLKGNRYCSYSVVREGRVQAHGLYPVEDTIDGSSSVYFKNTDHDGIKAYLDKIAAKLPNVTAQLAFDFIEIDGRLVTMECNPRATSGIHLWSDTSYLARALTNTLSQTTKDDYTSPPRTRTGKQPRRQLAPGMMMWDHQKAGVKVWAKHMGRLMGSRDVMWKWRDFGPVLMQPFLLTSYYKICQEKKLDLPDMFQYDVTWEPDGEHLEKVRKLIEEADQRDGEEKGKSENPDQKDSGESTRSTSYTTAGDDSDKGQDLTPDGTYLDYRGDVAPR</sequence>
<accession>A0ABQ9P7A8</accession>
<protein>
    <recommendedName>
        <fullName evidence="3">ATP-grasp domain-containing protein</fullName>
    </recommendedName>
</protein>
<feature type="compositionally biased region" description="Basic and acidic residues" evidence="2">
    <location>
        <begin position="424"/>
        <end position="446"/>
    </location>
</feature>
<keyword evidence="1" id="KW-0547">Nucleotide-binding</keyword>
<proteinExistence type="predicted"/>
<organism evidence="4 5">
    <name type="scientific">Coniosporium apollinis</name>
    <dbReference type="NCBI Taxonomy" id="61459"/>
    <lineage>
        <taxon>Eukaryota</taxon>
        <taxon>Fungi</taxon>
        <taxon>Dikarya</taxon>
        <taxon>Ascomycota</taxon>
        <taxon>Pezizomycotina</taxon>
        <taxon>Dothideomycetes</taxon>
        <taxon>Dothideomycetes incertae sedis</taxon>
        <taxon>Coniosporium</taxon>
    </lineage>
</organism>
<feature type="domain" description="ATP-grasp" evidence="3">
    <location>
        <begin position="139"/>
        <end position="318"/>
    </location>
</feature>
<reference evidence="4" key="1">
    <citation type="submission" date="2022-10" db="EMBL/GenBank/DDBJ databases">
        <title>Culturing micro-colonial fungi from biological soil crusts in the Mojave desert and describing Neophaeococcomyces mojavensis, and introducing the new genera and species Taxawa tesnikishii.</title>
        <authorList>
            <person name="Kurbessoian T."/>
            <person name="Stajich J.E."/>
        </authorList>
    </citation>
    <scope>NUCLEOTIDE SEQUENCE</scope>
    <source>
        <strain evidence="4">TK_1</strain>
    </source>
</reference>
<dbReference type="InterPro" id="IPR003806">
    <property type="entry name" value="ATP-grasp_PylC-type"/>
</dbReference>